<dbReference type="PANTHER" id="PTHR40036">
    <property type="entry name" value="MACROCIN O-METHYLTRANSFERASE"/>
    <property type="match status" value="1"/>
</dbReference>
<dbReference type="SUPFAM" id="SSF53335">
    <property type="entry name" value="S-adenosyl-L-methionine-dependent methyltransferases"/>
    <property type="match status" value="1"/>
</dbReference>
<dbReference type="Proteomes" id="UP000749559">
    <property type="component" value="Unassembled WGS sequence"/>
</dbReference>
<feature type="transmembrane region" description="Helical" evidence="1">
    <location>
        <begin position="36"/>
        <end position="55"/>
    </location>
</feature>
<gene>
    <name evidence="2" type="ORF">OFUS_LOCUS22100</name>
</gene>
<evidence type="ECO:0008006" key="4">
    <source>
        <dbReference type="Google" id="ProtNLM"/>
    </source>
</evidence>
<keyword evidence="1" id="KW-0472">Membrane</keyword>
<keyword evidence="1" id="KW-1133">Transmembrane helix</keyword>
<sequence>HAHIFVTLYWTFTHPSATVGYSTQLFELHYKMRVQTWKLTVTVVVVLVTFVLLTVTMRDNRPDNLAVPTSMQQAPADSQNLKSIRDIYLKTLKVTLTGYAFKSKAIKMGVGEVEIIDEAMNNDERRRGGDWPSVGYTMIGIIGLDNIQELLENVIQDGVPGDFLEAGVWRGGASMFAKALMNSYNQQNRHSWVCDSFEGLPPATQNNDDDQWSEMKALVVSKETVKGHFEEFFLLDEMVHFIQGYFMYSLPCLRKTLAEKDRKIAILRADGDMYESSMDILFNLYEFVPVGGYVIIDDWSIPVAVKAVNEFREMHNIKSTIVQFRGISAYWKVESKIPVKYSWYEEFMKTRKLDALKKQC</sequence>
<accession>A0A8S4PVP8</accession>
<reference evidence="2" key="1">
    <citation type="submission" date="2022-03" db="EMBL/GenBank/DDBJ databases">
        <authorList>
            <person name="Martin C."/>
        </authorList>
    </citation>
    <scope>NUCLEOTIDE SEQUENCE</scope>
</reference>
<comment type="caution">
    <text evidence="2">The sequence shown here is derived from an EMBL/GenBank/DDBJ whole genome shotgun (WGS) entry which is preliminary data.</text>
</comment>
<protein>
    <recommendedName>
        <fullName evidence="4">Macrocin O-methyltransferase</fullName>
    </recommendedName>
</protein>
<organism evidence="2 3">
    <name type="scientific">Owenia fusiformis</name>
    <name type="common">Polychaete worm</name>
    <dbReference type="NCBI Taxonomy" id="6347"/>
    <lineage>
        <taxon>Eukaryota</taxon>
        <taxon>Metazoa</taxon>
        <taxon>Spiralia</taxon>
        <taxon>Lophotrochozoa</taxon>
        <taxon>Annelida</taxon>
        <taxon>Polychaeta</taxon>
        <taxon>Sedentaria</taxon>
        <taxon>Canalipalpata</taxon>
        <taxon>Sabellida</taxon>
        <taxon>Oweniida</taxon>
        <taxon>Oweniidae</taxon>
        <taxon>Owenia</taxon>
    </lineage>
</organism>
<evidence type="ECO:0000256" key="1">
    <source>
        <dbReference type="SAM" id="Phobius"/>
    </source>
</evidence>
<dbReference type="Pfam" id="PF05711">
    <property type="entry name" value="TylF"/>
    <property type="match status" value="1"/>
</dbReference>
<dbReference type="Gene3D" id="3.40.50.150">
    <property type="entry name" value="Vaccinia Virus protein VP39"/>
    <property type="match status" value="1"/>
</dbReference>
<keyword evidence="1" id="KW-0812">Transmembrane</keyword>
<dbReference type="InterPro" id="IPR008884">
    <property type="entry name" value="TylF_MeTrfase"/>
</dbReference>
<keyword evidence="3" id="KW-1185">Reference proteome</keyword>
<dbReference type="EMBL" id="CAIIXF020000010">
    <property type="protein sequence ID" value="CAH1797887.1"/>
    <property type="molecule type" value="Genomic_DNA"/>
</dbReference>
<dbReference type="InterPro" id="IPR029063">
    <property type="entry name" value="SAM-dependent_MTases_sf"/>
</dbReference>
<evidence type="ECO:0000313" key="2">
    <source>
        <dbReference type="EMBL" id="CAH1797887.1"/>
    </source>
</evidence>
<name>A0A8S4PVP8_OWEFU</name>
<dbReference type="OrthoDB" id="198480at2759"/>
<dbReference type="AlphaFoldDB" id="A0A8S4PVP8"/>
<feature type="non-terminal residue" evidence="2">
    <location>
        <position position="360"/>
    </location>
</feature>
<proteinExistence type="predicted"/>
<evidence type="ECO:0000313" key="3">
    <source>
        <dbReference type="Proteomes" id="UP000749559"/>
    </source>
</evidence>
<dbReference type="PANTHER" id="PTHR40036:SF1">
    <property type="entry name" value="MACROCIN O-METHYLTRANSFERASE"/>
    <property type="match status" value="1"/>
</dbReference>